<dbReference type="CDD" id="cd00408">
    <property type="entry name" value="DHDPS-like"/>
    <property type="match status" value="1"/>
</dbReference>
<dbReference type="Proteomes" id="UP000626220">
    <property type="component" value="Unassembled WGS sequence"/>
</dbReference>
<reference evidence="5" key="2">
    <citation type="submission" date="2020-09" db="EMBL/GenBank/DDBJ databases">
        <authorList>
            <person name="Sun Q."/>
            <person name="Kim S."/>
        </authorList>
    </citation>
    <scope>NUCLEOTIDE SEQUENCE</scope>
    <source>
        <strain evidence="5">KCTC 42650</strain>
    </source>
</reference>
<dbReference type="InterPro" id="IPR002220">
    <property type="entry name" value="DapA-like"/>
</dbReference>
<keyword evidence="2 3" id="KW-0456">Lyase</keyword>
<evidence type="ECO:0000313" key="6">
    <source>
        <dbReference type="Proteomes" id="UP000626220"/>
    </source>
</evidence>
<feature type="binding site" evidence="4">
    <location>
        <position position="213"/>
    </location>
    <ligand>
        <name>pyruvate</name>
        <dbReference type="ChEBI" id="CHEBI:15361"/>
    </ligand>
</feature>
<dbReference type="GO" id="GO:0008840">
    <property type="term" value="F:4-hydroxy-tetrahydrodipicolinate synthase activity"/>
    <property type="evidence" value="ECO:0007669"/>
    <property type="project" value="TreeGrafter"/>
</dbReference>
<evidence type="ECO:0000256" key="4">
    <source>
        <dbReference type="PIRSR" id="PIRSR001365-2"/>
    </source>
</evidence>
<name>A0A8J3GX72_9RHOB</name>
<comment type="caution">
    <text evidence="5">The sequence shown here is derived from an EMBL/GenBank/DDBJ whole genome shotgun (WGS) entry which is preliminary data.</text>
</comment>
<dbReference type="Pfam" id="PF00701">
    <property type="entry name" value="DHDPS"/>
    <property type="match status" value="1"/>
</dbReference>
<evidence type="ECO:0000256" key="2">
    <source>
        <dbReference type="ARBA" id="ARBA00023239"/>
    </source>
</evidence>
<organism evidence="5 6">
    <name type="scientific">Seohaeicola zhoushanensis</name>
    <dbReference type="NCBI Taxonomy" id="1569283"/>
    <lineage>
        <taxon>Bacteria</taxon>
        <taxon>Pseudomonadati</taxon>
        <taxon>Pseudomonadota</taxon>
        <taxon>Alphaproteobacteria</taxon>
        <taxon>Rhodobacterales</taxon>
        <taxon>Roseobacteraceae</taxon>
        <taxon>Seohaeicola</taxon>
    </lineage>
</organism>
<sequence length="306" mass="33118">MTDMQPYSGVWPVAPTPFHDTGELDDDGMRRVLDCMIDQKVDGICILANFSEQFLISDEERFHLMRLSAEHIGGRVPLIVTISHFATPIVVSRAKQAQSLGADIVMMMPPYHGALLKGTPEQTFEQFRAVGEVGIPIMLQDAPLSGVDLPVPLLVRMAQEIEMLKLFKIECAQAAAKLRALIELGGEAIEGPFDGEEGITLLADLDAGATGCMTSAMIPDLIGPVVRDFLAGDESGAAAAYGRILPAINHENRQCGFRAAKAAMVAGGVIKSDFCRHPIPALHPDTREMLLNLLTPLDPLVLRWGL</sequence>
<proteinExistence type="inferred from homology"/>
<dbReference type="Gene3D" id="3.20.20.70">
    <property type="entry name" value="Aldolase class I"/>
    <property type="match status" value="1"/>
</dbReference>
<protein>
    <submittedName>
        <fullName evidence="5">Dihydrodipicolinate synthase family protein</fullName>
    </submittedName>
</protein>
<dbReference type="SMART" id="SM01130">
    <property type="entry name" value="DHDPS"/>
    <property type="match status" value="1"/>
</dbReference>
<evidence type="ECO:0000256" key="3">
    <source>
        <dbReference type="PIRNR" id="PIRNR001365"/>
    </source>
</evidence>
<dbReference type="SUPFAM" id="SSF51569">
    <property type="entry name" value="Aldolase"/>
    <property type="match status" value="1"/>
</dbReference>
<dbReference type="PANTHER" id="PTHR12128:SF66">
    <property type="entry name" value="4-HYDROXY-2-OXOGLUTARATE ALDOLASE, MITOCHONDRIAL"/>
    <property type="match status" value="1"/>
</dbReference>
<dbReference type="AlphaFoldDB" id="A0A8J3GX72"/>
<reference evidence="5" key="1">
    <citation type="journal article" date="2014" name="Int. J. Syst. Evol. Microbiol.">
        <title>Complete genome sequence of Corynebacterium casei LMG S-19264T (=DSM 44701T), isolated from a smear-ripened cheese.</title>
        <authorList>
            <consortium name="US DOE Joint Genome Institute (JGI-PGF)"/>
            <person name="Walter F."/>
            <person name="Albersmeier A."/>
            <person name="Kalinowski J."/>
            <person name="Ruckert C."/>
        </authorList>
    </citation>
    <scope>NUCLEOTIDE SEQUENCE</scope>
    <source>
        <strain evidence="5">KCTC 42650</strain>
    </source>
</reference>
<evidence type="ECO:0000313" key="5">
    <source>
        <dbReference type="EMBL" id="GHF45942.1"/>
    </source>
</evidence>
<accession>A0A8J3GX72</accession>
<dbReference type="EMBL" id="BNCJ01000003">
    <property type="protein sequence ID" value="GHF45942.1"/>
    <property type="molecule type" value="Genomic_DNA"/>
</dbReference>
<comment type="similarity">
    <text evidence="1 3">Belongs to the DapA family.</text>
</comment>
<dbReference type="PIRSF" id="PIRSF001365">
    <property type="entry name" value="DHDPS"/>
    <property type="match status" value="1"/>
</dbReference>
<gene>
    <name evidence="5" type="ORF">GCM10017056_16990</name>
</gene>
<dbReference type="InterPro" id="IPR013785">
    <property type="entry name" value="Aldolase_TIM"/>
</dbReference>
<dbReference type="PANTHER" id="PTHR12128">
    <property type="entry name" value="DIHYDRODIPICOLINATE SYNTHASE"/>
    <property type="match status" value="1"/>
</dbReference>
<dbReference type="GO" id="GO:0005829">
    <property type="term" value="C:cytosol"/>
    <property type="evidence" value="ECO:0007669"/>
    <property type="project" value="TreeGrafter"/>
</dbReference>
<keyword evidence="6" id="KW-1185">Reference proteome</keyword>
<evidence type="ECO:0000256" key="1">
    <source>
        <dbReference type="ARBA" id="ARBA00007592"/>
    </source>
</evidence>